<dbReference type="RefSeq" id="WP_236982374.1">
    <property type="nucleotide sequence ID" value="NZ_AP023086.1"/>
</dbReference>
<dbReference type="SUPFAM" id="SSF161084">
    <property type="entry name" value="MAPEG domain-like"/>
    <property type="match status" value="1"/>
</dbReference>
<feature type="transmembrane region" description="Helical" evidence="5">
    <location>
        <begin position="6"/>
        <end position="27"/>
    </location>
</feature>
<dbReference type="InterPro" id="IPR023352">
    <property type="entry name" value="MAPEG-like_dom_sf"/>
</dbReference>
<keyword evidence="2 5" id="KW-0812">Transmembrane</keyword>
<dbReference type="AlphaFoldDB" id="A0AAN1WIH0"/>
<accession>A0AAN1WIH0</accession>
<evidence type="ECO:0000256" key="4">
    <source>
        <dbReference type="ARBA" id="ARBA00023136"/>
    </source>
</evidence>
<gene>
    <name evidence="6" type="ORF">MARGE09_P2388</name>
</gene>
<dbReference type="PANTHER" id="PTHR35814">
    <property type="match status" value="1"/>
</dbReference>
<dbReference type="KEGG" id="marq:MARGE09_P2388"/>
<evidence type="ECO:0000313" key="6">
    <source>
        <dbReference type="EMBL" id="BCD98187.1"/>
    </source>
</evidence>
<dbReference type="Gene3D" id="1.20.120.550">
    <property type="entry name" value="Membrane associated eicosanoid/glutathione metabolism-like domain"/>
    <property type="match status" value="1"/>
</dbReference>
<feature type="transmembrane region" description="Helical" evidence="5">
    <location>
        <begin position="110"/>
        <end position="127"/>
    </location>
</feature>
<evidence type="ECO:0000256" key="1">
    <source>
        <dbReference type="ARBA" id="ARBA00004370"/>
    </source>
</evidence>
<sequence>MSSYFWFSVFVASNGLLLFMLAMRVSLLRTKFGISTGDGDNPVLFKAIRAHSNAVEQVPMFALLILALSFNALRSDYLAALVIVFTLARISHGIGMNYRIYRARQLGAGLSYLLHVVAAVLLARIVLL</sequence>
<dbReference type="PANTHER" id="PTHR35814:SF1">
    <property type="entry name" value="GLUTATHIONE S-TRANSFERASE-RELATED"/>
    <property type="match status" value="1"/>
</dbReference>
<evidence type="ECO:0000256" key="5">
    <source>
        <dbReference type="SAM" id="Phobius"/>
    </source>
</evidence>
<comment type="subcellular location">
    <subcellularLocation>
        <location evidence="1">Membrane</location>
    </subcellularLocation>
</comment>
<organism evidence="6 7">
    <name type="scientific">Marinagarivorans cellulosilyticus</name>
    <dbReference type="NCBI Taxonomy" id="2721545"/>
    <lineage>
        <taxon>Bacteria</taxon>
        <taxon>Pseudomonadati</taxon>
        <taxon>Pseudomonadota</taxon>
        <taxon>Gammaproteobacteria</taxon>
        <taxon>Cellvibrionales</taxon>
        <taxon>Cellvibrionaceae</taxon>
        <taxon>Marinagarivorans</taxon>
    </lineage>
</organism>
<dbReference type="Proteomes" id="UP001320119">
    <property type="component" value="Chromosome"/>
</dbReference>
<dbReference type="InterPro" id="IPR001129">
    <property type="entry name" value="Membr-assoc_MAPEG"/>
</dbReference>
<keyword evidence="7" id="KW-1185">Reference proteome</keyword>
<keyword evidence="3 5" id="KW-1133">Transmembrane helix</keyword>
<evidence type="ECO:0000256" key="2">
    <source>
        <dbReference type="ARBA" id="ARBA00022692"/>
    </source>
</evidence>
<keyword evidence="4 5" id="KW-0472">Membrane</keyword>
<evidence type="ECO:0000256" key="3">
    <source>
        <dbReference type="ARBA" id="ARBA00022989"/>
    </source>
</evidence>
<protein>
    <recommendedName>
        <fullName evidence="8">MAPEG family protein</fullName>
    </recommendedName>
</protein>
<evidence type="ECO:0000313" key="7">
    <source>
        <dbReference type="Proteomes" id="UP001320119"/>
    </source>
</evidence>
<reference evidence="6 7" key="1">
    <citation type="journal article" date="2022" name="IScience">
        <title>An ultrasensitive nanofiber-based assay for enzymatic hydrolysis and deep-sea microbial degradation of cellulose.</title>
        <authorList>
            <person name="Tsudome M."/>
            <person name="Tachioka M."/>
            <person name="Miyazaki M."/>
            <person name="Uchimura K."/>
            <person name="Tsuda M."/>
            <person name="Takaki Y."/>
            <person name="Deguchi S."/>
        </authorList>
    </citation>
    <scope>NUCLEOTIDE SEQUENCE [LARGE SCALE GENOMIC DNA]</scope>
    <source>
        <strain evidence="6 7">GE09</strain>
    </source>
</reference>
<proteinExistence type="predicted"/>
<evidence type="ECO:0008006" key="8">
    <source>
        <dbReference type="Google" id="ProtNLM"/>
    </source>
</evidence>
<name>A0AAN1WIH0_9GAMM</name>
<dbReference type="Pfam" id="PF01124">
    <property type="entry name" value="MAPEG"/>
    <property type="match status" value="1"/>
</dbReference>
<dbReference type="GO" id="GO:0016020">
    <property type="term" value="C:membrane"/>
    <property type="evidence" value="ECO:0007669"/>
    <property type="project" value="UniProtKB-SubCell"/>
</dbReference>
<dbReference type="EMBL" id="AP023086">
    <property type="protein sequence ID" value="BCD98187.1"/>
    <property type="molecule type" value="Genomic_DNA"/>
</dbReference>